<organism evidence="1">
    <name type="scientific">Arundo donax</name>
    <name type="common">Giant reed</name>
    <name type="synonym">Donax arundinaceus</name>
    <dbReference type="NCBI Taxonomy" id="35708"/>
    <lineage>
        <taxon>Eukaryota</taxon>
        <taxon>Viridiplantae</taxon>
        <taxon>Streptophyta</taxon>
        <taxon>Embryophyta</taxon>
        <taxon>Tracheophyta</taxon>
        <taxon>Spermatophyta</taxon>
        <taxon>Magnoliopsida</taxon>
        <taxon>Liliopsida</taxon>
        <taxon>Poales</taxon>
        <taxon>Poaceae</taxon>
        <taxon>PACMAD clade</taxon>
        <taxon>Arundinoideae</taxon>
        <taxon>Arundineae</taxon>
        <taxon>Arundo</taxon>
    </lineage>
</organism>
<evidence type="ECO:0000313" key="1">
    <source>
        <dbReference type="EMBL" id="JAD68663.1"/>
    </source>
</evidence>
<protein>
    <submittedName>
        <fullName evidence="1">Uncharacterized protein</fullName>
    </submittedName>
</protein>
<sequence length="67" mass="7495">MPSQSLISKVHIHNEQARATYVATMRKVASLTLDSGQWHSSNRLLTCTSKLEALSSFKHSLLPMLLE</sequence>
<accession>A0A0A9C2J8</accession>
<dbReference type="AlphaFoldDB" id="A0A0A9C2J8"/>
<proteinExistence type="predicted"/>
<reference evidence="1" key="1">
    <citation type="submission" date="2014-09" db="EMBL/GenBank/DDBJ databases">
        <authorList>
            <person name="Magalhaes I.L.F."/>
            <person name="Oliveira U."/>
            <person name="Santos F.R."/>
            <person name="Vidigal T.H.D.A."/>
            <person name="Brescovit A.D."/>
            <person name="Santos A.J."/>
        </authorList>
    </citation>
    <scope>NUCLEOTIDE SEQUENCE</scope>
    <source>
        <tissue evidence="1">Shoot tissue taken approximately 20 cm above the soil surface</tissue>
    </source>
</reference>
<reference evidence="1" key="2">
    <citation type="journal article" date="2015" name="Data Brief">
        <title>Shoot transcriptome of the giant reed, Arundo donax.</title>
        <authorList>
            <person name="Barrero R.A."/>
            <person name="Guerrero F.D."/>
            <person name="Moolhuijzen P."/>
            <person name="Goolsby J.A."/>
            <person name="Tidwell J."/>
            <person name="Bellgard S.E."/>
            <person name="Bellgard M.I."/>
        </authorList>
    </citation>
    <scope>NUCLEOTIDE SEQUENCE</scope>
    <source>
        <tissue evidence="1">Shoot tissue taken approximately 20 cm above the soil surface</tissue>
    </source>
</reference>
<dbReference type="EMBL" id="GBRH01229232">
    <property type="protein sequence ID" value="JAD68663.1"/>
    <property type="molecule type" value="Transcribed_RNA"/>
</dbReference>
<name>A0A0A9C2J8_ARUDO</name>